<accession>A0A556P9Z2</accession>
<dbReference type="NCBIfam" id="TIGR01409">
    <property type="entry name" value="TAT_signal_seq"/>
    <property type="match status" value="1"/>
</dbReference>
<sequence length="256" mass="28870">MVDKDQNKGHTEEPENASRRDFLKKSGYAAGGVAGGLVLGGLFGQFDTAEEGANSDQVEQLQNARTFFKRREDFETLAYASERIYPEDENGPGAIKLGVPYFIDKQLAGYYGYNAKTYMKGPFQPQKSGEYGLQTKLNRGEVFLHGLRKMQEVSQKDFGSKFAELEGEQQDEILRKFEANEIKLKGVQSSIFFELLRQTTIEGVYSDPVYGGNKDMQGWKMIEYPGPRMGWANEIDAEEFLSKEPMSLKEYQGGNL</sequence>
<dbReference type="InterPro" id="IPR027056">
    <property type="entry name" value="Gluconate_2DH_su3"/>
</dbReference>
<name>A0A556P9Z2_9BACI</name>
<evidence type="ECO:0000313" key="2">
    <source>
        <dbReference type="EMBL" id="TSJ61188.1"/>
    </source>
</evidence>
<feature type="region of interest" description="Disordered" evidence="1">
    <location>
        <begin position="1"/>
        <end position="21"/>
    </location>
</feature>
<gene>
    <name evidence="2" type="ORF">FPQ13_11480</name>
</gene>
<dbReference type="InterPro" id="IPR019546">
    <property type="entry name" value="TAT_signal_bac_arc"/>
</dbReference>
<dbReference type="EMBL" id="VMHE01000028">
    <property type="protein sequence ID" value="TSJ61188.1"/>
    <property type="molecule type" value="Genomic_DNA"/>
</dbReference>
<organism evidence="2 3">
    <name type="scientific">Allobacillus salarius</name>
    <dbReference type="NCBI Taxonomy" id="1955272"/>
    <lineage>
        <taxon>Bacteria</taxon>
        <taxon>Bacillati</taxon>
        <taxon>Bacillota</taxon>
        <taxon>Bacilli</taxon>
        <taxon>Bacillales</taxon>
        <taxon>Bacillaceae</taxon>
        <taxon>Allobacillus</taxon>
    </lineage>
</organism>
<dbReference type="Pfam" id="PF13618">
    <property type="entry name" value="Gluconate_2-dh3"/>
    <property type="match status" value="1"/>
</dbReference>
<reference evidence="2 3" key="1">
    <citation type="submission" date="2019-07" db="EMBL/GenBank/DDBJ databases">
        <title>Allobacillus sp. nov. SKP isolated from shrimp paste of Euphausiacea.</title>
        <authorList>
            <person name="Kanchanasin P."/>
            <person name="Tanasupawat S."/>
            <person name="Shi W."/>
            <person name="Wu L."/>
            <person name="Ma J."/>
        </authorList>
    </citation>
    <scope>NUCLEOTIDE SEQUENCE [LARGE SCALE GENOMIC DNA]</scope>
    <source>
        <strain evidence="2 3">SKP4-8</strain>
    </source>
</reference>
<evidence type="ECO:0000313" key="3">
    <source>
        <dbReference type="Proteomes" id="UP000316425"/>
    </source>
</evidence>
<dbReference type="AlphaFoldDB" id="A0A556P9Z2"/>
<protein>
    <submittedName>
        <fullName evidence="2">Gluconate 2-dehydrogenase subunit 3 family protein</fullName>
    </submittedName>
</protein>
<dbReference type="Proteomes" id="UP000316425">
    <property type="component" value="Unassembled WGS sequence"/>
</dbReference>
<keyword evidence="3" id="KW-1185">Reference proteome</keyword>
<comment type="caution">
    <text evidence="2">The sequence shown here is derived from an EMBL/GenBank/DDBJ whole genome shotgun (WGS) entry which is preliminary data.</text>
</comment>
<dbReference type="InterPro" id="IPR006311">
    <property type="entry name" value="TAT_signal"/>
</dbReference>
<dbReference type="PROSITE" id="PS51318">
    <property type="entry name" value="TAT"/>
    <property type="match status" value="1"/>
</dbReference>
<evidence type="ECO:0000256" key="1">
    <source>
        <dbReference type="SAM" id="MobiDB-lite"/>
    </source>
</evidence>
<dbReference type="OrthoDB" id="8400810at2"/>
<proteinExistence type="predicted"/>